<protein>
    <recommendedName>
        <fullName evidence="3">YdhG-like domain-containing protein</fullName>
    </recommendedName>
</protein>
<dbReference type="AlphaFoldDB" id="A0A1V4SHA4"/>
<dbReference type="EMBL" id="MZGX01000019">
    <property type="protein sequence ID" value="OPX43312.1"/>
    <property type="molecule type" value="Genomic_DNA"/>
</dbReference>
<evidence type="ECO:0000313" key="2">
    <source>
        <dbReference type="Proteomes" id="UP000191554"/>
    </source>
</evidence>
<keyword evidence="2" id="KW-1185">Reference proteome</keyword>
<comment type="caution">
    <text evidence="1">The sequence shown here is derived from an EMBL/GenBank/DDBJ whole genome shotgun (WGS) entry which is preliminary data.</text>
</comment>
<dbReference type="STRING" id="48256.CLHUN_28600"/>
<evidence type="ECO:0000313" key="1">
    <source>
        <dbReference type="EMBL" id="OPX43312.1"/>
    </source>
</evidence>
<dbReference type="Gene3D" id="3.90.1150.200">
    <property type="match status" value="1"/>
</dbReference>
<dbReference type="RefSeq" id="WP_080065309.1">
    <property type="nucleotide sequence ID" value="NZ_MZGX01000019.1"/>
</dbReference>
<name>A0A1V4SHA4_RUMHU</name>
<proteinExistence type="predicted"/>
<reference evidence="1 2" key="1">
    <citation type="submission" date="2017-03" db="EMBL/GenBank/DDBJ databases">
        <title>Genome sequence of Clostridium hungatei DSM 14427.</title>
        <authorList>
            <person name="Poehlein A."/>
            <person name="Daniel R."/>
        </authorList>
    </citation>
    <scope>NUCLEOTIDE SEQUENCE [LARGE SCALE GENOMIC DNA]</scope>
    <source>
        <strain evidence="1 2">DSM 14427</strain>
    </source>
</reference>
<accession>A0A1V4SHA4</accession>
<dbReference type="SUPFAM" id="SSF159888">
    <property type="entry name" value="YdhG-like"/>
    <property type="match status" value="1"/>
</dbReference>
<evidence type="ECO:0008006" key="3">
    <source>
        <dbReference type="Google" id="ProtNLM"/>
    </source>
</evidence>
<dbReference type="Proteomes" id="UP000191554">
    <property type="component" value="Unassembled WGS sequence"/>
</dbReference>
<gene>
    <name evidence="1" type="ORF">CLHUN_28600</name>
</gene>
<sequence length="110" mass="12829">MNQDLQEYINTYGADIQNLFTELRKLIFQSVSTEIDKELWAKLPSFYVGKNFIRIIPFKDHINIEASAIMEHKKELDNFKLTPRGMLQLYAHQAIPYNVLQTILKKTLAG</sequence>
<organism evidence="1 2">
    <name type="scientific">Ruminiclostridium hungatei</name>
    <name type="common">Clostridium hungatei</name>
    <dbReference type="NCBI Taxonomy" id="48256"/>
    <lineage>
        <taxon>Bacteria</taxon>
        <taxon>Bacillati</taxon>
        <taxon>Bacillota</taxon>
        <taxon>Clostridia</taxon>
        <taxon>Eubacteriales</taxon>
        <taxon>Oscillospiraceae</taxon>
        <taxon>Ruminiclostridium</taxon>
    </lineage>
</organism>
<dbReference type="OrthoDB" id="2052049at2"/>